<organism evidence="2 3">
    <name type="scientific">Frankliniella fusca</name>
    <dbReference type="NCBI Taxonomy" id="407009"/>
    <lineage>
        <taxon>Eukaryota</taxon>
        <taxon>Metazoa</taxon>
        <taxon>Ecdysozoa</taxon>
        <taxon>Arthropoda</taxon>
        <taxon>Hexapoda</taxon>
        <taxon>Insecta</taxon>
        <taxon>Pterygota</taxon>
        <taxon>Neoptera</taxon>
        <taxon>Paraneoptera</taxon>
        <taxon>Thysanoptera</taxon>
        <taxon>Terebrantia</taxon>
        <taxon>Thripoidea</taxon>
        <taxon>Thripidae</taxon>
        <taxon>Frankliniella</taxon>
    </lineage>
</organism>
<name>A0AAE1LR84_9NEOP</name>
<proteinExistence type="predicted"/>
<evidence type="ECO:0000313" key="2">
    <source>
        <dbReference type="EMBL" id="KAK3927934.1"/>
    </source>
</evidence>
<keyword evidence="3" id="KW-1185">Reference proteome</keyword>
<dbReference type="Proteomes" id="UP001219518">
    <property type="component" value="Unassembled WGS sequence"/>
</dbReference>
<comment type="caution">
    <text evidence="2">The sequence shown here is derived from an EMBL/GenBank/DDBJ whole genome shotgun (WGS) entry which is preliminary data.</text>
</comment>
<evidence type="ECO:0000256" key="1">
    <source>
        <dbReference type="SAM" id="MobiDB-lite"/>
    </source>
</evidence>
<feature type="region of interest" description="Disordered" evidence="1">
    <location>
        <begin position="1"/>
        <end position="40"/>
    </location>
</feature>
<dbReference type="EMBL" id="JAHWGI010001301">
    <property type="protein sequence ID" value="KAK3927934.1"/>
    <property type="molecule type" value="Genomic_DNA"/>
</dbReference>
<dbReference type="AlphaFoldDB" id="A0AAE1LR84"/>
<protein>
    <submittedName>
        <fullName evidence="2">Otoferlin</fullName>
    </submittedName>
</protein>
<evidence type="ECO:0000313" key="3">
    <source>
        <dbReference type="Proteomes" id="UP001219518"/>
    </source>
</evidence>
<reference evidence="2" key="2">
    <citation type="journal article" date="2023" name="BMC Genomics">
        <title>Pest status, molecular evolution, and epigenetic factors derived from the genome assembly of Frankliniella fusca, a thysanopteran phytovirus vector.</title>
        <authorList>
            <person name="Catto M.A."/>
            <person name="Labadie P.E."/>
            <person name="Jacobson A.L."/>
            <person name="Kennedy G.G."/>
            <person name="Srinivasan R."/>
            <person name="Hunt B.G."/>
        </authorList>
    </citation>
    <scope>NUCLEOTIDE SEQUENCE</scope>
    <source>
        <strain evidence="2">PL_HMW_Pooled</strain>
    </source>
</reference>
<feature type="region of interest" description="Disordered" evidence="1">
    <location>
        <begin position="181"/>
        <end position="200"/>
    </location>
</feature>
<reference evidence="2" key="1">
    <citation type="submission" date="2021-07" db="EMBL/GenBank/DDBJ databases">
        <authorList>
            <person name="Catto M.A."/>
            <person name="Jacobson A."/>
            <person name="Kennedy G."/>
            <person name="Labadie P."/>
            <person name="Hunt B.G."/>
            <person name="Srinivasan R."/>
        </authorList>
    </citation>
    <scope>NUCLEOTIDE SEQUENCE</scope>
    <source>
        <strain evidence="2">PL_HMW_Pooled</strain>
        <tissue evidence="2">Head</tissue>
    </source>
</reference>
<gene>
    <name evidence="2" type="ORF">KUF71_016219</name>
</gene>
<accession>A0AAE1LR84</accession>
<feature type="region of interest" description="Disordered" evidence="1">
    <location>
        <begin position="150"/>
        <end position="170"/>
    </location>
</feature>
<sequence length="200" mass="20475">MRNSPFTYTVDDDAGRGRGGWLQQSWAAPPDLPDEAAGAAGWTTTPTSWPLVGRLLGSLGVPASASPPPPPAPLLEALQQLAAAALAAATSSCCWWAVAAAAASLSVAGTVYLLKQESSGDVSGGGDLDVRQLLHLWLCLTASSERLQQQLSAGAGEPQPRPPTSSTPLQDAAVEGAAELLASPAAPPRPLTRVLSEHWG</sequence>